<dbReference type="InterPro" id="IPR001258">
    <property type="entry name" value="NHL_repeat"/>
</dbReference>
<dbReference type="CDD" id="cd05819">
    <property type="entry name" value="NHL"/>
    <property type="match status" value="1"/>
</dbReference>
<name>C3Y7W5_BRAFL</name>
<feature type="compositionally biased region" description="Polar residues" evidence="3">
    <location>
        <begin position="422"/>
        <end position="451"/>
    </location>
</feature>
<dbReference type="EMBL" id="GG666490">
    <property type="protein sequence ID" value="EEN63620.1"/>
    <property type="molecule type" value="Genomic_DNA"/>
</dbReference>
<feature type="repeat" description="NHL" evidence="2">
    <location>
        <begin position="676"/>
        <end position="719"/>
    </location>
</feature>
<evidence type="ECO:0000256" key="3">
    <source>
        <dbReference type="SAM" id="MobiDB-lite"/>
    </source>
</evidence>
<feature type="compositionally biased region" description="Polar residues" evidence="3">
    <location>
        <begin position="202"/>
        <end position="229"/>
    </location>
</feature>
<feature type="compositionally biased region" description="Low complexity" evidence="3">
    <location>
        <begin position="230"/>
        <end position="243"/>
    </location>
</feature>
<dbReference type="FunFam" id="2.120.10.30:FF:000064">
    <property type="entry name" value="Uncharacterized protein"/>
    <property type="match status" value="1"/>
</dbReference>
<organism>
    <name type="scientific">Branchiostoma floridae</name>
    <name type="common">Florida lancelet</name>
    <name type="synonym">Amphioxus</name>
    <dbReference type="NCBI Taxonomy" id="7739"/>
    <lineage>
        <taxon>Eukaryota</taxon>
        <taxon>Metazoa</taxon>
        <taxon>Chordata</taxon>
        <taxon>Cephalochordata</taxon>
        <taxon>Leptocardii</taxon>
        <taxon>Amphioxiformes</taxon>
        <taxon>Branchiostomatidae</taxon>
        <taxon>Branchiostoma</taxon>
    </lineage>
</organism>
<evidence type="ECO:0000313" key="4">
    <source>
        <dbReference type="EMBL" id="EEN63620.1"/>
    </source>
</evidence>
<feature type="region of interest" description="Disordered" evidence="3">
    <location>
        <begin position="177"/>
        <end position="278"/>
    </location>
</feature>
<dbReference type="InterPro" id="IPR050952">
    <property type="entry name" value="TRIM-NHL_E3_ligases"/>
</dbReference>
<keyword evidence="1" id="KW-0677">Repeat</keyword>
<dbReference type="PROSITE" id="PS51125">
    <property type="entry name" value="NHL"/>
    <property type="match status" value="1"/>
</dbReference>
<feature type="region of interest" description="Disordered" evidence="3">
    <location>
        <begin position="417"/>
        <end position="454"/>
    </location>
</feature>
<dbReference type="AlphaFoldDB" id="C3Y7W5"/>
<feature type="compositionally biased region" description="Polar residues" evidence="3">
    <location>
        <begin position="177"/>
        <end position="195"/>
    </location>
</feature>
<proteinExistence type="predicted"/>
<feature type="compositionally biased region" description="Polar residues" evidence="3">
    <location>
        <begin position="258"/>
        <end position="270"/>
    </location>
</feature>
<dbReference type="PANTHER" id="PTHR24104:SF50">
    <property type="entry name" value="SMP-30_GLUCONOLACTONASE_LRE-LIKE REGION DOMAIN-CONTAINING PROTEIN"/>
    <property type="match status" value="1"/>
</dbReference>
<dbReference type="Gene3D" id="2.120.10.30">
    <property type="entry name" value="TolB, C-terminal domain"/>
    <property type="match status" value="1"/>
</dbReference>
<dbReference type="InParanoid" id="C3Y7W5"/>
<sequence>MSSRGLEAMAEDLSSDAIFLNKLMPKPTAEAAQPLSMQAAGGGNLHIPGKCEGNEQDDDDQGAIKSDAAVETSTGDTYPIAYICEDGSTCRMKKTSEETKTEPFRAKKTTSKNNNDMNVAYNDSFKETDSNMHTKARDQNPMYTQGTMNPPNDITFNSMYTQCTMDVIPNPMYTQSSMNPPPNQVSRNPMHSRSIMTPLPNEDNSNQMYTQSKINPSPNDVTLNPVYTQSTTNPSPNDDTPNPMYTQSTMNPPPYDDTPNSMYTQSTMNPLPNDDTPNPVYLQSIMAMEPDVSPGQASKSNNSDGNFCTQPSADTRQQGDEVTFIPATNDGKQLKNGDEESVVEAANNEDIKPYAAKYQEDDEPATESIGCDAIQPYAVKYKERDTTAENGQTDSITSDDIDINPYASAYMNQDVIAGGTTSGDNQPTAAPNSNNDVLGNPSSNDATNPTDVVSEERQHVPHALHPNPFYVPNAQHSADWANHDRKMQEVIFGGKGEEPGKFITNYGVAVSADNEIFVTDLFNNRVQVFSINGTYLRLFTTVVPGRDKKIHPLSIAIDVDPGYLWVVGSRDIFPTDTDALVVKYSRGGLPVKKFDVRFVCRYRHPSLAIDARNNKVILGEGHTIMMFQPNGSLVRSFEVFSKEITHKLVGGVVSDMKGNILLTDSYRSIMKYSHSGEKILEFQTSGGQLLDPEGICVDSLGRIIVANKAQNRVDMFTSRGEFVRTVANTTHPWGLSMGPDGQLVVTDPFGATVTVFPRHMVFP</sequence>
<accession>C3Y7W5</accession>
<dbReference type="SUPFAM" id="SSF101898">
    <property type="entry name" value="NHL repeat"/>
    <property type="match status" value="1"/>
</dbReference>
<reference evidence="4" key="1">
    <citation type="journal article" date="2008" name="Nature">
        <title>The amphioxus genome and the evolution of the chordate karyotype.</title>
        <authorList>
            <consortium name="US DOE Joint Genome Institute (JGI-PGF)"/>
            <person name="Putnam N.H."/>
            <person name="Butts T."/>
            <person name="Ferrier D.E.K."/>
            <person name="Furlong R.F."/>
            <person name="Hellsten U."/>
            <person name="Kawashima T."/>
            <person name="Robinson-Rechavi M."/>
            <person name="Shoguchi E."/>
            <person name="Terry A."/>
            <person name="Yu J.-K."/>
            <person name="Benito-Gutierrez E.L."/>
            <person name="Dubchak I."/>
            <person name="Garcia-Fernandez J."/>
            <person name="Gibson-Brown J.J."/>
            <person name="Grigoriev I.V."/>
            <person name="Horton A.C."/>
            <person name="de Jong P.J."/>
            <person name="Jurka J."/>
            <person name="Kapitonov V.V."/>
            <person name="Kohara Y."/>
            <person name="Kuroki Y."/>
            <person name="Lindquist E."/>
            <person name="Lucas S."/>
            <person name="Osoegawa K."/>
            <person name="Pennacchio L.A."/>
            <person name="Salamov A.A."/>
            <person name="Satou Y."/>
            <person name="Sauka-Spengler T."/>
            <person name="Schmutz J."/>
            <person name="Shin-I T."/>
            <person name="Toyoda A."/>
            <person name="Bronner-Fraser M."/>
            <person name="Fujiyama A."/>
            <person name="Holland L.Z."/>
            <person name="Holland P.W.H."/>
            <person name="Satoh N."/>
            <person name="Rokhsar D.S."/>
        </authorList>
    </citation>
    <scope>NUCLEOTIDE SEQUENCE [LARGE SCALE GENOMIC DNA]</scope>
    <source>
        <strain evidence="4">S238N-H82</strain>
        <tissue evidence="4">Testes</tissue>
    </source>
</reference>
<evidence type="ECO:0000256" key="1">
    <source>
        <dbReference type="ARBA" id="ARBA00022737"/>
    </source>
</evidence>
<evidence type="ECO:0000256" key="2">
    <source>
        <dbReference type="PROSITE-ProRule" id="PRU00504"/>
    </source>
</evidence>
<dbReference type="PANTHER" id="PTHR24104">
    <property type="entry name" value="E3 UBIQUITIN-PROTEIN LIGASE NHLRC1-RELATED"/>
    <property type="match status" value="1"/>
</dbReference>
<feature type="region of interest" description="Disordered" evidence="3">
    <location>
        <begin position="39"/>
        <end position="62"/>
    </location>
</feature>
<protein>
    <recommendedName>
        <fullName evidence="5">SMP-30/Gluconolactonase/LRE-like region domain-containing protein</fullName>
    </recommendedName>
</protein>
<evidence type="ECO:0008006" key="5">
    <source>
        <dbReference type="Google" id="ProtNLM"/>
    </source>
</evidence>
<dbReference type="InterPro" id="IPR011042">
    <property type="entry name" value="6-blade_b-propeller_TolB-like"/>
</dbReference>
<dbReference type="eggNOG" id="KOG2177">
    <property type="taxonomic scope" value="Eukaryota"/>
</dbReference>
<gene>
    <name evidence="4" type="ORF">BRAFLDRAFT_71488</name>
</gene>